<feature type="compositionally biased region" description="Basic and acidic residues" evidence="1">
    <location>
        <begin position="14"/>
        <end position="24"/>
    </location>
</feature>
<sequence length="79" mass="8990">MPTSFTVVPVEAQGEERDGQRQEKEEEEEDDERDRRSGDGIARESSPFINSAEMDRGNMYEGKNMALFEITDHAVIVLL</sequence>
<organism evidence="2 3">
    <name type="scientific">Limosa lapponica baueri</name>
    <dbReference type="NCBI Taxonomy" id="1758121"/>
    <lineage>
        <taxon>Eukaryota</taxon>
        <taxon>Metazoa</taxon>
        <taxon>Chordata</taxon>
        <taxon>Craniata</taxon>
        <taxon>Vertebrata</taxon>
        <taxon>Euteleostomi</taxon>
        <taxon>Archelosauria</taxon>
        <taxon>Archosauria</taxon>
        <taxon>Dinosauria</taxon>
        <taxon>Saurischia</taxon>
        <taxon>Theropoda</taxon>
        <taxon>Coelurosauria</taxon>
        <taxon>Aves</taxon>
        <taxon>Neognathae</taxon>
        <taxon>Neoaves</taxon>
        <taxon>Charadriiformes</taxon>
        <taxon>Scolopacidae</taxon>
        <taxon>Limosa</taxon>
    </lineage>
</organism>
<feature type="compositionally biased region" description="Basic and acidic residues" evidence="1">
    <location>
        <begin position="33"/>
        <end position="42"/>
    </location>
</feature>
<name>A0A2I0TM01_LIMLA</name>
<proteinExistence type="predicted"/>
<evidence type="ECO:0000313" key="3">
    <source>
        <dbReference type="Proteomes" id="UP000233556"/>
    </source>
</evidence>
<gene>
    <name evidence="2" type="ORF">llap_14856</name>
</gene>
<dbReference type="Proteomes" id="UP000233556">
    <property type="component" value="Unassembled WGS sequence"/>
</dbReference>
<keyword evidence="3" id="KW-1185">Reference proteome</keyword>
<evidence type="ECO:0000256" key="1">
    <source>
        <dbReference type="SAM" id="MobiDB-lite"/>
    </source>
</evidence>
<evidence type="ECO:0000313" key="2">
    <source>
        <dbReference type="EMBL" id="PKU34840.1"/>
    </source>
</evidence>
<reference evidence="3" key="1">
    <citation type="submission" date="2017-11" db="EMBL/GenBank/DDBJ databases">
        <authorList>
            <person name="Lima N.C."/>
            <person name="Parody-Merino A.M."/>
            <person name="Battley P.F."/>
            <person name="Fidler A.E."/>
            <person name="Prosdocimi F."/>
        </authorList>
    </citation>
    <scope>NUCLEOTIDE SEQUENCE [LARGE SCALE GENOMIC DNA]</scope>
</reference>
<dbReference type="EMBL" id="KZ508762">
    <property type="protein sequence ID" value="PKU34840.1"/>
    <property type="molecule type" value="Genomic_DNA"/>
</dbReference>
<dbReference type="AlphaFoldDB" id="A0A2I0TM01"/>
<protein>
    <submittedName>
        <fullName evidence="2">Solute carrier family 12 member 7</fullName>
    </submittedName>
</protein>
<feature type="region of interest" description="Disordered" evidence="1">
    <location>
        <begin position="1"/>
        <end position="56"/>
    </location>
</feature>
<reference evidence="3" key="2">
    <citation type="submission" date="2017-12" db="EMBL/GenBank/DDBJ databases">
        <title>Genome sequence of the Bar-tailed Godwit (Limosa lapponica baueri).</title>
        <authorList>
            <person name="Lima N.C.B."/>
            <person name="Parody-Merino A.M."/>
            <person name="Battley P.F."/>
            <person name="Fidler A.E."/>
            <person name="Prosdocimi F."/>
        </authorList>
    </citation>
    <scope>NUCLEOTIDE SEQUENCE [LARGE SCALE GENOMIC DNA]</scope>
</reference>
<accession>A0A2I0TM01</accession>